<gene>
    <name evidence="3" type="ORF">ENS29_10035</name>
</gene>
<keyword evidence="1" id="KW-0285">Flavoprotein</keyword>
<keyword evidence="1" id="KW-0274">FAD</keyword>
<dbReference type="GO" id="GO:0016491">
    <property type="term" value="F:oxidoreductase activity"/>
    <property type="evidence" value="ECO:0007669"/>
    <property type="project" value="InterPro"/>
</dbReference>
<dbReference type="Pfam" id="PF00941">
    <property type="entry name" value="FAD_binding_5"/>
    <property type="match status" value="1"/>
</dbReference>
<dbReference type="InterPro" id="IPR002346">
    <property type="entry name" value="Mopterin_DH_FAD-bd"/>
</dbReference>
<dbReference type="GO" id="GO:0071949">
    <property type="term" value="F:FAD binding"/>
    <property type="evidence" value="ECO:0007669"/>
    <property type="project" value="InterPro"/>
</dbReference>
<evidence type="ECO:0000256" key="1">
    <source>
        <dbReference type="ARBA" id="ARBA00022827"/>
    </source>
</evidence>
<dbReference type="Pfam" id="PF03450">
    <property type="entry name" value="CO_deh_flav_C"/>
    <property type="match status" value="1"/>
</dbReference>
<dbReference type="InterPro" id="IPR016169">
    <property type="entry name" value="FAD-bd_PCMH_sub2"/>
</dbReference>
<proteinExistence type="predicted"/>
<dbReference type="Gene3D" id="3.30.43.10">
    <property type="entry name" value="Uridine Diphospho-n-acetylenolpyruvylglucosamine Reductase, domain 2"/>
    <property type="match status" value="1"/>
</dbReference>
<dbReference type="SUPFAM" id="SSF56176">
    <property type="entry name" value="FAD-binding/transporter-associated domain-like"/>
    <property type="match status" value="1"/>
</dbReference>
<protein>
    <submittedName>
        <fullName evidence="3">Xanthine dehydrogenase family protein subunit M</fullName>
    </submittedName>
</protein>
<dbReference type="PANTHER" id="PTHR42659">
    <property type="entry name" value="XANTHINE DEHYDROGENASE SUBUNIT C-RELATED"/>
    <property type="match status" value="1"/>
</dbReference>
<dbReference type="Gene3D" id="3.30.465.10">
    <property type="match status" value="1"/>
</dbReference>
<dbReference type="InterPro" id="IPR016166">
    <property type="entry name" value="FAD-bd_PCMH"/>
</dbReference>
<dbReference type="InterPro" id="IPR051312">
    <property type="entry name" value="Diverse_Substr_Oxidored"/>
</dbReference>
<dbReference type="AlphaFoldDB" id="A0A7C4MTU7"/>
<organism evidence="3">
    <name type="scientific">Desulfatirhabdium butyrativorans</name>
    <dbReference type="NCBI Taxonomy" id="340467"/>
    <lineage>
        <taxon>Bacteria</taxon>
        <taxon>Pseudomonadati</taxon>
        <taxon>Thermodesulfobacteriota</taxon>
        <taxon>Desulfobacteria</taxon>
        <taxon>Desulfobacterales</taxon>
        <taxon>Desulfatirhabdiaceae</taxon>
        <taxon>Desulfatirhabdium</taxon>
    </lineage>
</organism>
<accession>A0A7C4MTU7</accession>
<name>A0A7C4MTU7_9BACT</name>
<dbReference type="PANTHER" id="PTHR42659:SF9">
    <property type="entry name" value="XANTHINE DEHYDROGENASE FAD-BINDING SUBUNIT XDHB-RELATED"/>
    <property type="match status" value="1"/>
</dbReference>
<dbReference type="PROSITE" id="PS51387">
    <property type="entry name" value="FAD_PCMH"/>
    <property type="match status" value="1"/>
</dbReference>
<dbReference type="InterPro" id="IPR036318">
    <property type="entry name" value="FAD-bd_PCMH-like_sf"/>
</dbReference>
<comment type="caution">
    <text evidence="3">The sequence shown here is derived from an EMBL/GenBank/DDBJ whole genome shotgun (WGS) entry which is preliminary data.</text>
</comment>
<dbReference type="SMART" id="SM01092">
    <property type="entry name" value="CO_deh_flav_C"/>
    <property type="match status" value="1"/>
</dbReference>
<reference evidence="3" key="1">
    <citation type="journal article" date="2020" name="mSystems">
        <title>Genome- and Community-Level Interaction Insights into Carbon Utilization and Element Cycling Functions of Hydrothermarchaeota in Hydrothermal Sediment.</title>
        <authorList>
            <person name="Zhou Z."/>
            <person name="Liu Y."/>
            <person name="Xu W."/>
            <person name="Pan J."/>
            <person name="Luo Z.H."/>
            <person name="Li M."/>
        </authorList>
    </citation>
    <scope>NUCLEOTIDE SEQUENCE [LARGE SCALE GENOMIC DNA]</scope>
    <source>
        <strain evidence="3">SpSt-477</strain>
    </source>
</reference>
<dbReference type="InterPro" id="IPR036683">
    <property type="entry name" value="CO_DH_flav_C_dom_sf"/>
</dbReference>
<evidence type="ECO:0000259" key="2">
    <source>
        <dbReference type="PROSITE" id="PS51387"/>
    </source>
</evidence>
<sequence length="282" mass="30354">MRSVFIPDSIEEALSIRHAYPQSLWMAGGTDVLVQLRRQKHLEDDRPLILLERVASLARIDVHEDNIRIGSCVSFGRIASDPLLTAEVPVLTQAAATVGGPALRNMATIGGNVCTASPAGDSLPALYVLDASVELVSASGARNLPISEFLSGPRKTALHPDELLTSIVIPRRKPPGNLQKYEKIGKRKALAIAVASMAAVLRVNPACDVVEEAHLAWGSVGPTVMRCPPAEEALIGRPLTEEALLSAAEFVPKWVHPIDDIRASAEYRRALGARLLLRLLDP</sequence>
<dbReference type="SUPFAM" id="SSF55447">
    <property type="entry name" value="CO dehydrogenase flavoprotein C-terminal domain-like"/>
    <property type="match status" value="1"/>
</dbReference>
<dbReference type="Gene3D" id="3.30.390.50">
    <property type="entry name" value="CO dehydrogenase flavoprotein, C-terminal domain"/>
    <property type="match status" value="1"/>
</dbReference>
<dbReference type="InterPro" id="IPR005107">
    <property type="entry name" value="CO_DH_flav_C"/>
</dbReference>
<dbReference type="EMBL" id="DSUH01000233">
    <property type="protein sequence ID" value="HGU33179.1"/>
    <property type="molecule type" value="Genomic_DNA"/>
</dbReference>
<evidence type="ECO:0000313" key="3">
    <source>
        <dbReference type="EMBL" id="HGU33179.1"/>
    </source>
</evidence>
<feature type="domain" description="FAD-binding PCMH-type" evidence="2">
    <location>
        <begin position="1"/>
        <end position="174"/>
    </location>
</feature>
<dbReference type="InterPro" id="IPR016167">
    <property type="entry name" value="FAD-bd_PCMH_sub1"/>
</dbReference>